<proteinExistence type="predicted"/>
<keyword evidence="2" id="KW-1185">Reference proteome</keyword>
<sequence length="183" mass="19493">MRRLSSTVVVVAGDRAPDVVSALDGLHNVRAITRGERPAAEVTETVTRARATYVVHDADPLADVGAAWADFFDGTAPTGGLEVAIEAALTGLRGDRLILPDYYVVLDPDDLPATRRHWWLGVLAGAAPTRVVPAPASAAVVGEMLGHLAPGRWWPDDLDGWLRALPQAVPDRVGLPRDPSMRG</sequence>
<dbReference type="RefSeq" id="WP_203952429.1">
    <property type="nucleotide sequence ID" value="NZ_BOOO01000009.1"/>
</dbReference>
<dbReference type="AlphaFoldDB" id="A0A8J3X635"/>
<name>A0A8J3X635_9ACTN</name>
<organism evidence="1 2">
    <name type="scientific">Planotetraspora mira</name>
    <dbReference type="NCBI Taxonomy" id="58121"/>
    <lineage>
        <taxon>Bacteria</taxon>
        <taxon>Bacillati</taxon>
        <taxon>Actinomycetota</taxon>
        <taxon>Actinomycetes</taxon>
        <taxon>Streptosporangiales</taxon>
        <taxon>Streptosporangiaceae</taxon>
        <taxon>Planotetraspora</taxon>
    </lineage>
</organism>
<reference evidence="1 2" key="1">
    <citation type="submission" date="2021-01" db="EMBL/GenBank/DDBJ databases">
        <title>Whole genome shotgun sequence of Planotetraspora mira NBRC 15435.</title>
        <authorList>
            <person name="Komaki H."/>
            <person name="Tamura T."/>
        </authorList>
    </citation>
    <scope>NUCLEOTIDE SEQUENCE [LARGE SCALE GENOMIC DNA]</scope>
    <source>
        <strain evidence="1 2">NBRC 15435</strain>
    </source>
</reference>
<dbReference type="Proteomes" id="UP000650628">
    <property type="component" value="Unassembled WGS sequence"/>
</dbReference>
<accession>A0A8J3X635</accession>
<evidence type="ECO:0000313" key="1">
    <source>
        <dbReference type="EMBL" id="GII28369.1"/>
    </source>
</evidence>
<gene>
    <name evidence="1" type="ORF">Pmi06nite_18110</name>
</gene>
<evidence type="ECO:0000313" key="2">
    <source>
        <dbReference type="Proteomes" id="UP000650628"/>
    </source>
</evidence>
<comment type="caution">
    <text evidence="1">The sequence shown here is derived from an EMBL/GenBank/DDBJ whole genome shotgun (WGS) entry which is preliminary data.</text>
</comment>
<dbReference type="EMBL" id="BOOO01000009">
    <property type="protein sequence ID" value="GII28369.1"/>
    <property type="molecule type" value="Genomic_DNA"/>
</dbReference>
<protein>
    <submittedName>
        <fullName evidence="1">Uncharacterized protein</fullName>
    </submittedName>
</protein>